<dbReference type="EMBL" id="CVRI01000054">
    <property type="protein sequence ID" value="CRL00720.1"/>
    <property type="molecule type" value="Genomic_DNA"/>
</dbReference>
<proteinExistence type="predicted"/>
<dbReference type="AlphaFoldDB" id="A0A1J1IKL9"/>
<reference evidence="1 2" key="1">
    <citation type="submission" date="2015-04" db="EMBL/GenBank/DDBJ databases">
        <authorList>
            <person name="Syromyatnikov M.Y."/>
            <person name="Popov V.N."/>
        </authorList>
    </citation>
    <scope>NUCLEOTIDE SEQUENCE [LARGE SCALE GENOMIC DNA]</scope>
</reference>
<keyword evidence="2" id="KW-1185">Reference proteome</keyword>
<organism evidence="1 2">
    <name type="scientific">Clunio marinus</name>
    <dbReference type="NCBI Taxonomy" id="568069"/>
    <lineage>
        <taxon>Eukaryota</taxon>
        <taxon>Metazoa</taxon>
        <taxon>Ecdysozoa</taxon>
        <taxon>Arthropoda</taxon>
        <taxon>Hexapoda</taxon>
        <taxon>Insecta</taxon>
        <taxon>Pterygota</taxon>
        <taxon>Neoptera</taxon>
        <taxon>Endopterygota</taxon>
        <taxon>Diptera</taxon>
        <taxon>Nematocera</taxon>
        <taxon>Chironomoidea</taxon>
        <taxon>Chironomidae</taxon>
        <taxon>Clunio</taxon>
    </lineage>
</organism>
<accession>A0A1J1IKL9</accession>
<dbReference type="Proteomes" id="UP000183832">
    <property type="component" value="Unassembled WGS sequence"/>
</dbReference>
<name>A0A1J1IKL9_9DIPT</name>
<gene>
    <name evidence="1" type="ORF">CLUMA_CG013977</name>
</gene>
<sequence length="94" mass="10838">MLLEGIKIYLKNVGSSSVKAENNEKFMADDENPETLFHQLSLKFMKISKKKINENTIKIVAKNGFNLHKILISIHRQGVEEYDCRFFGDNAFLC</sequence>
<evidence type="ECO:0000313" key="2">
    <source>
        <dbReference type="Proteomes" id="UP000183832"/>
    </source>
</evidence>
<evidence type="ECO:0000313" key="1">
    <source>
        <dbReference type="EMBL" id="CRL00720.1"/>
    </source>
</evidence>
<protein>
    <submittedName>
        <fullName evidence="1">CLUMA_CG013977, isoform A</fullName>
    </submittedName>
</protein>